<dbReference type="EMBL" id="SMAR01000058">
    <property type="protein sequence ID" value="TCT28797.1"/>
    <property type="molecule type" value="Genomic_DNA"/>
</dbReference>
<reference evidence="2 3" key="1">
    <citation type="submission" date="2019-03" db="EMBL/GenBank/DDBJ databases">
        <title>Freshwater and sediment microbial communities from various areas in North America, analyzing microbe dynamics in response to fracking.</title>
        <authorList>
            <person name="Lamendella R."/>
        </authorList>
    </citation>
    <scope>NUCLEOTIDE SEQUENCE [LARGE SCALE GENOMIC DNA]</scope>
    <source>
        <strain evidence="2 3">175.2</strain>
    </source>
</reference>
<dbReference type="AlphaFoldDB" id="A0A4R3NJS5"/>
<evidence type="ECO:0000313" key="3">
    <source>
        <dbReference type="Proteomes" id="UP000295097"/>
    </source>
</evidence>
<evidence type="ECO:0000313" key="2">
    <source>
        <dbReference type="EMBL" id="TCT28797.1"/>
    </source>
</evidence>
<feature type="compositionally biased region" description="Polar residues" evidence="1">
    <location>
        <begin position="9"/>
        <end position="19"/>
    </location>
</feature>
<organism evidence="2 3">
    <name type="scientific">Martelella mediterranea</name>
    <dbReference type="NCBI Taxonomy" id="293089"/>
    <lineage>
        <taxon>Bacteria</taxon>
        <taxon>Pseudomonadati</taxon>
        <taxon>Pseudomonadota</taxon>
        <taxon>Alphaproteobacteria</taxon>
        <taxon>Hyphomicrobiales</taxon>
        <taxon>Aurantimonadaceae</taxon>
        <taxon>Martelella</taxon>
    </lineage>
</organism>
<feature type="region of interest" description="Disordered" evidence="1">
    <location>
        <begin position="1"/>
        <end position="22"/>
    </location>
</feature>
<sequence>RPSQLRRQHVQDNPQNRQPLKSPDETAWAITTNMTSTTGTTLCTFEGVLYMFFEPRLGYLVYSTFTGEQWSDSSEVNINTDKSPGATVDVNFGQMWLFYKWSGTYLSGTAYCGSDVRWSAQDLLHLPQTSHSPDLCNTSRGLRAVWTDQTSSTVYTNILTSPL</sequence>
<protein>
    <submittedName>
        <fullName evidence="2">Uncharacterized protein</fullName>
    </submittedName>
</protein>
<dbReference type="Proteomes" id="UP000295097">
    <property type="component" value="Unassembled WGS sequence"/>
</dbReference>
<name>A0A4R3NJS5_9HYPH</name>
<proteinExistence type="predicted"/>
<gene>
    <name evidence="2" type="ORF">EDC90_10581</name>
</gene>
<comment type="caution">
    <text evidence="2">The sequence shown here is derived from an EMBL/GenBank/DDBJ whole genome shotgun (WGS) entry which is preliminary data.</text>
</comment>
<keyword evidence="3" id="KW-1185">Reference proteome</keyword>
<feature type="non-terminal residue" evidence="2">
    <location>
        <position position="1"/>
    </location>
</feature>
<accession>A0A4R3NJS5</accession>
<evidence type="ECO:0000256" key="1">
    <source>
        <dbReference type="SAM" id="MobiDB-lite"/>
    </source>
</evidence>